<evidence type="ECO:0000259" key="5">
    <source>
        <dbReference type="Pfam" id="PF07638"/>
    </source>
</evidence>
<dbReference type="NCBIfam" id="TIGR02937">
    <property type="entry name" value="sigma70-ECF"/>
    <property type="match status" value="1"/>
</dbReference>
<keyword evidence="7" id="KW-1185">Reference proteome</keyword>
<dbReference type="PANTHER" id="PTHR43133:SF39">
    <property type="entry name" value="SIMILAR TO RNA POLYMERASE SIGMA-E FACTOR"/>
    <property type="match status" value="1"/>
</dbReference>
<dbReference type="SUPFAM" id="SSF88946">
    <property type="entry name" value="Sigma2 domain of RNA polymerase sigma factors"/>
    <property type="match status" value="1"/>
</dbReference>
<dbReference type="NCBIfam" id="TIGR02999">
    <property type="entry name" value="Sig-70_X6"/>
    <property type="match status" value="1"/>
</dbReference>
<protein>
    <recommendedName>
        <fullName evidence="5">RNA polymerase sigma-70 ECF-like HTH domain-containing protein</fullName>
    </recommendedName>
</protein>
<organism evidence="6 7">
    <name type="scientific">Woeseia oceani</name>
    <dbReference type="NCBI Taxonomy" id="1548547"/>
    <lineage>
        <taxon>Bacteria</taxon>
        <taxon>Pseudomonadati</taxon>
        <taxon>Pseudomonadota</taxon>
        <taxon>Gammaproteobacteria</taxon>
        <taxon>Woeseiales</taxon>
        <taxon>Woeseiaceae</taxon>
        <taxon>Woeseia</taxon>
    </lineage>
</organism>
<sequence>MNQRTDITLLLNQWVAGDQAALSSVTPLVYDELKKMAQRIFARESAAHTLQPTALVNEAYEKLIGVNAEWQDRAHFYALAARMMRRLLVNHANSRRAQKRGGDALKVTLHEELHAGQSPDEDLLELDAALAELANNDERKSLVLELHYFGGLTHEQTAIALNVSESTVRRELRVAKIWLKKALSSDAESE</sequence>
<dbReference type="GO" id="GO:0016987">
    <property type="term" value="F:sigma factor activity"/>
    <property type="evidence" value="ECO:0007669"/>
    <property type="project" value="UniProtKB-KW"/>
</dbReference>
<dbReference type="Proteomes" id="UP000092695">
    <property type="component" value="Chromosome"/>
</dbReference>
<evidence type="ECO:0000256" key="3">
    <source>
        <dbReference type="ARBA" id="ARBA00023082"/>
    </source>
</evidence>
<name>A0A193LDI4_9GAMM</name>
<evidence type="ECO:0000256" key="4">
    <source>
        <dbReference type="ARBA" id="ARBA00023163"/>
    </source>
</evidence>
<evidence type="ECO:0000313" key="6">
    <source>
        <dbReference type="EMBL" id="ANO50444.1"/>
    </source>
</evidence>
<dbReference type="KEGG" id="woc:BA177_03775"/>
<comment type="similarity">
    <text evidence="1">Belongs to the sigma-70 factor family. ECF subfamily.</text>
</comment>
<keyword evidence="3" id="KW-0731">Sigma factor</keyword>
<evidence type="ECO:0000313" key="7">
    <source>
        <dbReference type="Proteomes" id="UP000092695"/>
    </source>
</evidence>
<dbReference type="STRING" id="1548547.BA177_03775"/>
<evidence type="ECO:0000256" key="1">
    <source>
        <dbReference type="ARBA" id="ARBA00010641"/>
    </source>
</evidence>
<dbReference type="PANTHER" id="PTHR43133">
    <property type="entry name" value="RNA POLYMERASE ECF-TYPE SIGMA FACTO"/>
    <property type="match status" value="1"/>
</dbReference>
<dbReference type="SUPFAM" id="SSF88659">
    <property type="entry name" value="Sigma3 and sigma4 domains of RNA polymerase sigma factors"/>
    <property type="match status" value="1"/>
</dbReference>
<feature type="domain" description="RNA polymerase sigma-70 ECF-like HTH" evidence="5">
    <location>
        <begin position="5"/>
        <end position="184"/>
    </location>
</feature>
<dbReference type="InterPro" id="IPR014284">
    <property type="entry name" value="RNA_pol_sigma-70_dom"/>
</dbReference>
<dbReference type="InterPro" id="IPR013324">
    <property type="entry name" value="RNA_pol_sigma_r3/r4-like"/>
</dbReference>
<dbReference type="OrthoDB" id="128473at2"/>
<evidence type="ECO:0000256" key="2">
    <source>
        <dbReference type="ARBA" id="ARBA00023015"/>
    </source>
</evidence>
<gene>
    <name evidence="6" type="ORF">BA177_03775</name>
</gene>
<accession>A0A193LDI4</accession>
<dbReference type="Pfam" id="PF07638">
    <property type="entry name" value="Sigma70_ECF"/>
    <property type="match status" value="1"/>
</dbReference>
<dbReference type="InterPro" id="IPR039425">
    <property type="entry name" value="RNA_pol_sigma-70-like"/>
</dbReference>
<dbReference type="Gene3D" id="1.10.10.10">
    <property type="entry name" value="Winged helix-like DNA-binding domain superfamily/Winged helix DNA-binding domain"/>
    <property type="match status" value="1"/>
</dbReference>
<keyword evidence="4" id="KW-0804">Transcription</keyword>
<dbReference type="InterPro" id="IPR013325">
    <property type="entry name" value="RNA_pol_sigma_r2"/>
</dbReference>
<dbReference type="InterPro" id="IPR036388">
    <property type="entry name" value="WH-like_DNA-bd_sf"/>
</dbReference>
<dbReference type="RefSeq" id="WP_068613022.1">
    <property type="nucleotide sequence ID" value="NZ_CP016268.1"/>
</dbReference>
<reference evidence="6 7" key="1">
    <citation type="submission" date="2016-06" db="EMBL/GenBank/DDBJ databases">
        <title>Complete genome sequence of a deep-branching marine Gamma Proteobacterium Woeseia oceani type strain XK5.</title>
        <authorList>
            <person name="Mu D."/>
            <person name="Du Z."/>
        </authorList>
    </citation>
    <scope>NUCLEOTIDE SEQUENCE [LARGE SCALE GENOMIC DNA]</scope>
    <source>
        <strain evidence="6 7">XK5</strain>
    </source>
</reference>
<dbReference type="InterPro" id="IPR053812">
    <property type="entry name" value="HTH_Sigma70_ECF-like"/>
</dbReference>
<proteinExistence type="inferred from homology"/>
<dbReference type="InterPro" id="IPR011517">
    <property type="entry name" value="RNA_pol_sigma70_ECF-like"/>
</dbReference>
<dbReference type="EMBL" id="CP016268">
    <property type="protein sequence ID" value="ANO50444.1"/>
    <property type="molecule type" value="Genomic_DNA"/>
</dbReference>
<keyword evidence="2" id="KW-0805">Transcription regulation</keyword>
<dbReference type="AlphaFoldDB" id="A0A193LDI4"/>
<dbReference type="GO" id="GO:0006352">
    <property type="term" value="P:DNA-templated transcription initiation"/>
    <property type="evidence" value="ECO:0007669"/>
    <property type="project" value="InterPro"/>
</dbReference>